<organism evidence="1 2">
    <name type="scientific">Colletotrichum higginsianum (strain IMI 349063)</name>
    <name type="common">Crucifer anthracnose fungus</name>
    <dbReference type="NCBI Taxonomy" id="759273"/>
    <lineage>
        <taxon>Eukaryota</taxon>
        <taxon>Fungi</taxon>
        <taxon>Dikarya</taxon>
        <taxon>Ascomycota</taxon>
        <taxon>Pezizomycotina</taxon>
        <taxon>Sordariomycetes</taxon>
        <taxon>Hypocreomycetidae</taxon>
        <taxon>Glomerellales</taxon>
        <taxon>Glomerellaceae</taxon>
        <taxon>Colletotrichum</taxon>
        <taxon>Colletotrichum destructivum species complex</taxon>
    </lineage>
</organism>
<name>H1V5H8_COLHI</name>
<dbReference type="HOGENOM" id="CLU_2711535_0_0_1"/>
<accession>H1V5H8</accession>
<sequence>SDTKVCDLIFPTLLYPVSPSALLLLGIASPALRVSSYSYAANGHSCRVTFNLLSPHFLSQSRPQLVTSRYFPR</sequence>
<evidence type="ECO:0000313" key="2">
    <source>
        <dbReference type="Proteomes" id="UP000007174"/>
    </source>
</evidence>
<dbReference type="EMBL" id="CACQ02001557">
    <property type="protein sequence ID" value="CCF35480.1"/>
    <property type="molecule type" value="Genomic_DNA"/>
</dbReference>
<protein>
    <submittedName>
        <fullName evidence="1">Uncharacterized protein</fullName>
    </submittedName>
</protein>
<feature type="non-terminal residue" evidence="1">
    <location>
        <position position="73"/>
    </location>
</feature>
<reference evidence="2" key="1">
    <citation type="journal article" date="2012" name="Nat. Genet.">
        <title>Lifestyle transitions in plant pathogenic Colletotrichum fungi deciphered by genome and transcriptome analyses.</title>
        <authorList>
            <person name="O'Connell R.J."/>
            <person name="Thon M.R."/>
            <person name="Hacquard S."/>
            <person name="Amyotte S.G."/>
            <person name="Kleemann J."/>
            <person name="Torres M.F."/>
            <person name="Damm U."/>
            <person name="Buiate E.A."/>
            <person name="Epstein L."/>
            <person name="Alkan N."/>
            <person name="Altmueller J."/>
            <person name="Alvarado-Balderrama L."/>
            <person name="Bauser C.A."/>
            <person name="Becker C."/>
            <person name="Birren B.W."/>
            <person name="Chen Z."/>
            <person name="Choi J."/>
            <person name="Crouch J.A."/>
            <person name="Duvick J.P."/>
            <person name="Farman M.A."/>
            <person name="Gan P."/>
            <person name="Heiman D."/>
            <person name="Henrissat B."/>
            <person name="Howard R.J."/>
            <person name="Kabbage M."/>
            <person name="Koch C."/>
            <person name="Kracher B."/>
            <person name="Kubo Y."/>
            <person name="Law A.D."/>
            <person name="Lebrun M.-H."/>
            <person name="Lee Y.-H."/>
            <person name="Miyara I."/>
            <person name="Moore N."/>
            <person name="Neumann U."/>
            <person name="Nordstroem K."/>
            <person name="Panaccione D.G."/>
            <person name="Panstruga R."/>
            <person name="Place M."/>
            <person name="Proctor R.H."/>
            <person name="Prusky D."/>
            <person name="Rech G."/>
            <person name="Reinhardt R."/>
            <person name="Rollins J.A."/>
            <person name="Rounsley S."/>
            <person name="Schardl C.L."/>
            <person name="Schwartz D.C."/>
            <person name="Shenoy N."/>
            <person name="Shirasu K."/>
            <person name="Sikhakolli U.R."/>
            <person name="Stueber K."/>
            <person name="Sukno S.A."/>
            <person name="Sweigard J.A."/>
            <person name="Takano Y."/>
            <person name="Takahara H."/>
            <person name="Trail F."/>
            <person name="van der Does H.C."/>
            <person name="Voll L.M."/>
            <person name="Will I."/>
            <person name="Young S."/>
            <person name="Zeng Q."/>
            <person name="Zhang J."/>
            <person name="Zhou S."/>
            <person name="Dickman M.B."/>
            <person name="Schulze-Lefert P."/>
            <person name="Ver Loren van Themaat E."/>
            <person name="Ma L.-J."/>
            <person name="Vaillancourt L.J."/>
        </authorList>
    </citation>
    <scope>NUCLEOTIDE SEQUENCE [LARGE SCALE GENOMIC DNA]</scope>
    <source>
        <strain evidence="2">IMI 349063</strain>
    </source>
</reference>
<evidence type="ECO:0000313" key="1">
    <source>
        <dbReference type="EMBL" id="CCF35480.1"/>
    </source>
</evidence>
<dbReference type="Proteomes" id="UP000007174">
    <property type="component" value="Unassembled WGS sequence"/>
</dbReference>
<dbReference type="AlphaFoldDB" id="H1V5H8"/>
<proteinExistence type="predicted"/>
<gene>
    <name evidence="1" type="ORF">CH063_01317</name>
</gene>